<dbReference type="Proteomes" id="UP000192472">
    <property type="component" value="Unassembled WGS sequence"/>
</dbReference>
<dbReference type="OrthoDB" id="5522116at2"/>
<evidence type="ECO:0000313" key="2">
    <source>
        <dbReference type="Proteomes" id="UP000192472"/>
    </source>
</evidence>
<accession>A0A1W2G8P4</accession>
<proteinExistence type="predicted"/>
<reference evidence="1 2" key="1">
    <citation type="submission" date="2017-04" db="EMBL/GenBank/DDBJ databases">
        <authorList>
            <person name="Afonso C.L."/>
            <person name="Miller P.J."/>
            <person name="Scott M.A."/>
            <person name="Spackman E."/>
            <person name="Goraichik I."/>
            <person name="Dimitrov K.M."/>
            <person name="Suarez D.L."/>
            <person name="Swayne D.E."/>
        </authorList>
    </citation>
    <scope>NUCLEOTIDE SEQUENCE [LARGE SCALE GENOMIC DNA]</scope>
    <source>
        <strain evidence="1 2">DSM 26133</strain>
    </source>
</reference>
<evidence type="ECO:0000313" key="1">
    <source>
        <dbReference type="EMBL" id="SMD33055.1"/>
    </source>
</evidence>
<sequence>MKKYITLILTILCLTTCKDQAVFPNSELQTESDTDYIIFGHFYGFCLGERCIEIFKLTNTSLLEDTNDFYPSSQEAYDGAYVSVEQSKFNKLKDIKFEIPDELLNETEKVIGTPDAADGGGIYIELPDGRYWLLDMNEYYLPEYLHPLREQIRAAIAKISE</sequence>
<gene>
    <name evidence="1" type="ORF">SAMN04488029_1419</name>
</gene>
<dbReference type="AlphaFoldDB" id="A0A1W2G8P4"/>
<dbReference type="EMBL" id="FWYF01000001">
    <property type="protein sequence ID" value="SMD33055.1"/>
    <property type="molecule type" value="Genomic_DNA"/>
</dbReference>
<organism evidence="1 2">
    <name type="scientific">Reichenbachiella faecimaris</name>
    <dbReference type="NCBI Taxonomy" id="692418"/>
    <lineage>
        <taxon>Bacteria</taxon>
        <taxon>Pseudomonadati</taxon>
        <taxon>Bacteroidota</taxon>
        <taxon>Cytophagia</taxon>
        <taxon>Cytophagales</taxon>
        <taxon>Reichenbachiellaceae</taxon>
        <taxon>Reichenbachiella</taxon>
    </lineage>
</organism>
<dbReference type="RefSeq" id="WP_084371703.1">
    <property type="nucleotide sequence ID" value="NZ_FWYF01000001.1"/>
</dbReference>
<name>A0A1W2G8P4_REIFA</name>
<keyword evidence="2" id="KW-1185">Reference proteome</keyword>
<protein>
    <submittedName>
        <fullName evidence="1">Uncharacterized protein</fullName>
    </submittedName>
</protein>